<dbReference type="PROSITE" id="PS51186">
    <property type="entry name" value="GNAT"/>
    <property type="match status" value="1"/>
</dbReference>
<keyword evidence="2" id="KW-0808">Transferase</keyword>
<name>A0A350P0K6_9ALTE</name>
<dbReference type="GO" id="GO:0016747">
    <property type="term" value="F:acyltransferase activity, transferring groups other than amino-acyl groups"/>
    <property type="evidence" value="ECO:0007669"/>
    <property type="project" value="InterPro"/>
</dbReference>
<dbReference type="SUPFAM" id="SSF55729">
    <property type="entry name" value="Acyl-CoA N-acyltransferases (Nat)"/>
    <property type="match status" value="1"/>
</dbReference>
<dbReference type="RefSeq" id="WP_272965412.1">
    <property type="nucleotide sequence ID" value="NZ_CALBIY010000007.1"/>
</dbReference>
<accession>A0A350P0K6</accession>
<dbReference type="Pfam" id="PF13302">
    <property type="entry name" value="Acetyltransf_3"/>
    <property type="match status" value="1"/>
</dbReference>
<dbReference type="EMBL" id="DNAN01000125">
    <property type="protein sequence ID" value="HAW74823.1"/>
    <property type="molecule type" value="Genomic_DNA"/>
</dbReference>
<gene>
    <name evidence="2" type="ORF">DCW74_03700</name>
</gene>
<evidence type="ECO:0000313" key="2">
    <source>
        <dbReference type="EMBL" id="HAW74823.1"/>
    </source>
</evidence>
<dbReference type="Proteomes" id="UP000263517">
    <property type="component" value="Unassembled WGS sequence"/>
</dbReference>
<reference evidence="2 3" key="1">
    <citation type="journal article" date="2018" name="Nat. Biotechnol.">
        <title>A standardized bacterial taxonomy based on genome phylogeny substantially revises the tree of life.</title>
        <authorList>
            <person name="Parks D.H."/>
            <person name="Chuvochina M."/>
            <person name="Waite D.W."/>
            <person name="Rinke C."/>
            <person name="Skarshewski A."/>
            <person name="Chaumeil P.A."/>
            <person name="Hugenholtz P."/>
        </authorList>
    </citation>
    <scope>NUCLEOTIDE SEQUENCE [LARGE SCALE GENOMIC DNA]</scope>
    <source>
        <strain evidence="2">UBA11978</strain>
    </source>
</reference>
<dbReference type="Gene3D" id="3.40.630.30">
    <property type="match status" value="1"/>
</dbReference>
<dbReference type="InterPro" id="IPR016181">
    <property type="entry name" value="Acyl_CoA_acyltransferase"/>
</dbReference>
<proteinExistence type="predicted"/>
<evidence type="ECO:0000313" key="3">
    <source>
        <dbReference type="Proteomes" id="UP000263517"/>
    </source>
</evidence>
<evidence type="ECO:0000259" key="1">
    <source>
        <dbReference type="PROSITE" id="PS51186"/>
    </source>
</evidence>
<protein>
    <submittedName>
        <fullName evidence="2">N-acetyltransferase</fullName>
    </submittedName>
</protein>
<dbReference type="AlphaFoldDB" id="A0A350P0K6"/>
<organism evidence="2 3">
    <name type="scientific">Alteromonas australica</name>
    <dbReference type="NCBI Taxonomy" id="589873"/>
    <lineage>
        <taxon>Bacteria</taxon>
        <taxon>Pseudomonadati</taxon>
        <taxon>Pseudomonadota</taxon>
        <taxon>Gammaproteobacteria</taxon>
        <taxon>Alteromonadales</taxon>
        <taxon>Alteromonadaceae</taxon>
        <taxon>Alteromonas/Salinimonas group</taxon>
        <taxon>Alteromonas</taxon>
    </lineage>
</organism>
<sequence length="158" mass="18171">MGEITFVHLSEMYEKQLIDLMNNPLVGKHLPLLEGAFSEENCREFLRSKKQLWEEYGIGPWIVLVNNNFAGWGGLQPENGEIDFALVLHPDFWGYGRKVFDKIKNIAFVDWKLESITALLPIDRPNSKAITRFGFVEDGNYLIGGQQFVRFRLSAIHV</sequence>
<dbReference type="InterPro" id="IPR000182">
    <property type="entry name" value="GNAT_dom"/>
</dbReference>
<feature type="domain" description="N-acetyltransferase" evidence="1">
    <location>
        <begin position="4"/>
        <end position="158"/>
    </location>
</feature>
<comment type="caution">
    <text evidence="2">The sequence shown here is derived from an EMBL/GenBank/DDBJ whole genome shotgun (WGS) entry which is preliminary data.</text>
</comment>